<evidence type="ECO:0000313" key="3">
    <source>
        <dbReference type="Proteomes" id="UP000325161"/>
    </source>
</evidence>
<gene>
    <name evidence="2" type="ORF">FXN63_17310</name>
</gene>
<sequence length="456" mass="46263">MKTTTESDIPELFRQFSGNSANYQELTRAAAARASQARWPLLSAVELEQGDIPAVIDRETGRTVLETAPTKPDAALAEPVVSVVPAVPAVAAEPEFAVLTEVIPEAPPTTGEILALASDDGVTLTNDEILALTDIDAPPAAPEPITVPGTNTIFMAPAPFSARHFAQVERALAARREAALNELAAEPERAEDVVAGDVGTVEAAADTLATGEAMADEPIVLKPQFVAPLIETPPAVAADAELPPFALAAPVEAPAETPVAAVSPVVTPVVIPVVIPAVIPAATPAITPTAPVTAAPIAETPVKSSPLKPLTLRPAVARTPVADTPAIHTPAASNPVFASPAPVVPASLFTPAAVAPAPVPLAPIAAPAPVATPPLATRPALPRKTMPAIPSTPAQAVQAAPSTPAPTVPVAAPQTAPADGEAAVKHAGLKPLFDRLAAPEETTTPVMSLFTRLLKS</sequence>
<dbReference type="Pfam" id="PF10945">
    <property type="entry name" value="CBP_BcsR"/>
    <property type="match status" value="1"/>
</dbReference>
<dbReference type="KEGG" id="pacr:FXN63_17310"/>
<feature type="compositionally biased region" description="Low complexity" evidence="1">
    <location>
        <begin position="408"/>
        <end position="418"/>
    </location>
</feature>
<feature type="region of interest" description="Disordered" evidence="1">
    <location>
        <begin position="375"/>
        <end position="422"/>
    </location>
</feature>
<accession>A0A5C0B0J8</accession>
<dbReference type="NCBIfam" id="NF040718">
    <property type="entry name" value="BcsP_of_Ic"/>
    <property type="match status" value="1"/>
</dbReference>
<organism evidence="2 3">
    <name type="scientific">Pigmentiphaga aceris</name>
    <dbReference type="NCBI Taxonomy" id="1940612"/>
    <lineage>
        <taxon>Bacteria</taxon>
        <taxon>Pseudomonadati</taxon>
        <taxon>Pseudomonadota</taxon>
        <taxon>Betaproteobacteria</taxon>
        <taxon>Burkholderiales</taxon>
        <taxon>Alcaligenaceae</taxon>
        <taxon>Pigmentiphaga</taxon>
    </lineage>
</organism>
<name>A0A5C0B0J8_9BURK</name>
<dbReference type="RefSeq" id="WP_148816451.1">
    <property type="nucleotide sequence ID" value="NZ_CP043046.1"/>
</dbReference>
<dbReference type="AlphaFoldDB" id="A0A5C0B0J8"/>
<evidence type="ECO:0000256" key="1">
    <source>
        <dbReference type="SAM" id="MobiDB-lite"/>
    </source>
</evidence>
<protein>
    <recommendedName>
        <fullName evidence="4">Cellulose biosynthesis protein BcsR</fullName>
    </recommendedName>
</protein>
<feature type="compositionally biased region" description="Low complexity" evidence="1">
    <location>
        <begin position="391"/>
        <end position="402"/>
    </location>
</feature>
<reference evidence="2 3" key="1">
    <citation type="submission" date="2019-08" db="EMBL/GenBank/DDBJ databases">
        <title>Amphibian skin-associated Pigmentiphaga: genome sequence and occurrence across geography and hosts.</title>
        <authorList>
            <person name="Bletz M.C."/>
            <person name="Bunk B."/>
            <person name="Sproeer C."/>
            <person name="Biwer P."/>
            <person name="Reiter S."/>
            <person name="Rabemananjara F.C.E."/>
            <person name="Schulz S."/>
            <person name="Overmann J."/>
            <person name="Vences M."/>
        </authorList>
    </citation>
    <scope>NUCLEOTIDE SEQUENCE [LARGE SCALE GENOMIC DNA]</scope>
    <source>
        <strain evidence="2 3">Mada1488</strain>
    </source>
</reference>
<dbReference type="EMBL" id="CP043046">
    <property type="protein sequence ID" value="QEI07404.1"/>
    <property type="molecule type" value="Genomic_DNA"/>
</dbReference>
<evidence type="ECO:0008006" key="4">
    <source>
        <dbReference type="Google" id="ProtNLM"/>
    </source>
</evidence>
<proteinExistence type="predicted"/>
<dbReference type="Proteomes" id="UP000325161">
    <property type="component" value="Chromosome"/>
</dbReference>
<keyword evidence="3" id="KW-1185">Reference proteome</keyword>
<dbReference type="InterPro" id="IPR024487">
    <property type="entry name" value="CBP_BcsR"/>
</dbReference>
<evidence type="ECO:0000313" key="2">
    <source>
        <dbReference type="EMBL" id="QEI07404.1"/>
    </source>
</evidence>